<evidence type="ECO:0000313" key="1">
    <source>
        <dbReference type="EMBL" id="KAJ0041073.1"/>
    </source>
</evidence>
<reference evidence="2" key="1">
    <citation type="journal article" date="2023" name="G3 (Bethesda)">
        <title>Genome assembly and association tests identify interacting loci associated with vigor, precocity, and sex in interspecific pistachio rootstocks.</title>
        <authorList>
            <person name="Palmer W."/>
            <person name="Jacygrad E."/>
            <person name="Sagayaradj S."/>
            <person name="Cavanaugh K."/>
            <person name="Han R."/>
            <person name="Bertier L."/>
            <person name="Beede B."/>
            <person name="Kafkas S."/>
            <person name="Golino D."/>
            <person name="Preece J."/>
            <person name="Michelmore R."/>
        </authorList>
    </citation>
    <scope>NUCLEOTIDE SEQUENCE [LARGE SCALE GENOMIC DNA]</scope>
</reference>
<dbReference type="EMBL" id="CM047740">
    <property type="protein sequence ID" value="KAJ0041073.1"/>
    <property type="molecule type" value="Genomic_DNA"/>
</dbReference>
<organism evidence="1 2">
    <name type="scientific">Pistacia integerrima</name>
    <dbReference type="NCBI Taxonomy" id="434235"/>
    <lineage>
        <taxon>Eukaryota</taxon>
        <taxon>Viridiplantae</taxon>
        <taxon>Streptophyta</taxon>
        <taxon>Embryophyta</taxon>
        <taxon>Tracheophyta</taxon>
        <taxon>Spermatophyta</taxon>
        <taxon>Magnoliopsida</taxon>
        <taxon>eudicotyledons</taxon>
        <taxon>Gunneridae</taxon>
        <taxon>Pentapetalae</taxon>
        <taxon>rosids</taxon>
        <taxon>malvids</taxon>
        <taxon>Sapindales</taxon>
        <taxon>Anacardiaceae</taxon>
        <taxon>Pistacia</taxon>
    </lineage>
</organism>
<name>A0ACC0YU85_9ROSI</name>
<proteinExistence type="predicted"/>
<gene>
    <name evidence="1" type="ORF">Pint_26542</name>
</gene>
<comment type="caution">
    <text evidence="1">The sequence shown here is derived from an EMBL/GenBank/DDBJ whole genome shotgun (WGS) entry which is preliminary data.</text>
</comment>
<sequence length="658" mass="75169">MLRTLRSRRRPRYGAHVCAFIAALLLLLSVSLLHTRLSQPQHLLDRPKPLLNDGASDFEGSSSSIEDKVDELDNVDEGQENDAVDADTHDQVHDQRKVSSSGYYFDHVTGSIKRAFNKRSIDEWDFDHVSFNSVSDFSVESSVEDSFKGVFGSDDVPVDDEVRRKMIEVIGIEDALLLKVGKRVSPLREKWGEWFEKKSEFLRRDKMFKSHLEVLNPMNNPLLQDPDGVGVSGLTRGDKIVLKGLFNEFKRVPFIGKKPPGVGESRKSEIKRVERRTLKVNASNGTHSRGVNDDGEENLSLIANANLVNESNSNKVTKSYEELSNESNKNDKVVGSSEGYKRKDEFSSHVYADGKRWGYYPGLHPRLAFSGFMDAFFRKGECDMRVFMVWNSPPWMYSVRHQRGLESLLFHHRNACVVVFSETIELDFFKDSFVKDGYKVAVVMPNLDELLMDTPAHIFASVWFQWRKTEFYSTHYSELVRLAALYKYGGIYIDSDIIVLNNLSSLNNSVGLEEQLAESPLNGAVMAFRKHSPFILECLNEFYMTYDDTQLRWNGADLLTRVARKFWSKENTSLKQLELKVQPAFIFFPISSQNITRYFTTPPTESKKAEQDDLLKKILSGSLTFHFWNSMTFAITPEPESLVTRLIDNSCIHCSDVL</sequence>
<accession>A0ACC0YU85</accession>
<keyword evidence="2" id="KW-1185">Reference proteome</keyword>
<dbReference type="Proteomes" id="UP001163603">
    <property type="component" value="Chromosome 5"/>
</dbReference>
<evidence type="ECO:0000313" key="2">
    <source>
        <dbReference type="Proteomes" id="UP001163603"/>
    </source>
</evidence>
<protein>
    <submittedName>
        <fullName evidence="1">Uncharacterized protein</fullName>
    </submittedName>
</protein>